<dbReference type="Proteomes" id="UP001057580">
    <property type="component" value="Chromosome"/>
</dbReference>
<evidence type="ECO:0000313" key="1">
    <source>
        <dbReference type="EMBL" id="UWM56595.1"/>
    </source>
</evidence>
<reference evidence="1" key="1">
    <citation type="submission" date="2022-09" db="EMBL/GenBank/DDBJ databases">
        <title>Diverse halophilic archaea isolated from saline environments.</title>
        <authorList>
            <person name="Cui H.-L."/>
        </authorList>
    </citation>
    <scope>NUCLEOTIDE SEQUENCE</scope>
    <source>
        <strain evidence="1">ZS-35-S2</strain>
    </source>
</reference>
<dbReference type="AlphaFoldDB" id="A0A9E7U6L5"/>
<organism evidence="1 2">
    <name type="scientific">Salinirubellus salinus</name>
    <dbReference type="NCBI Taxonomy" id="1364945"/>
    <lineage>
        <taxon>Archaea</taxon>
        <taxon>Methanobacteriati</taxon>
        <taxon>Methanobacteriota</taxon>
        <taxon>Stenosarchaea group</taxon>
        <taxon>Halobacteria</taxon>
        <taxon>Halobacteriales</taxon>
        <taxon>Natronomonadaceae</taxon>
        <taxon>Salinirubellus</taxon>
    </lineage>
</organism>
<sequence length="97" mass="10523">MALEDTPYDDVVYVVDLAVGRAAAGDTTGVLTLVDAALERLARMPYPGLLREARLAGTDAADSARLGDFERAAQSLWLFRHVVEDAARLEYQTLLTA</sequence>
<keyword evidence="2" id="KW-1185">Reference proteome</keyword>
<dbReference type="EMBL" id="CP104003">
    <property type="protein sequence ID" value="UWM56595.1"/>
    <property type="molecule type" value="Genomic_DNA"/>
</dbReference>
<dbReference type="RefSeq" id="WP_260643709.1">
    <property type="nucleotide sequence ID" value="NZ_CP104003.1"/>
</dbReference>
<dbReference type="GeneID" id="74942743"/>
<evidence type="ECO:0000313" key="2">
    <source>
        <dbReference type="Proteomes" id="UP001057580"/>
    </source>
</evidence>
<protein>
    <submittedName>
        <fullName evidence="1">Uncharacterized protein</fullName>
    </submittedName>
</protein>
<dbReference type="KEGG" id="ssai:N0B31_09935"/>
<proteinExistence type="predicted"/>
<name>A0A9E7U6L5_9EURY</name>
<gene>
    <name evidence="1" type="ORF">N0B31_09935</name>
</gene>
<accession>A0A9E7U6L5</accession>